<dbReference type="SUPFAM" id="SSF46955">
    <property type="entry name" value="Putative DNA-binding domain"/>
    <property type="match status" value="1"/>
</dbReference>
<sequence length="59" mass="6283">MGAATYTTEQLAELCGLSAWALYSSVRRGDPPVQPIRVGRRIVWPKAAVDALLGIGGDQ</sequence>
<reference evidence="1 2" key="1">
    <citation type="submission" date="2019-11" db="EMBL/GenBank/DDBJ databases">
        <title>Acidiferrimicrobium australis gen. nov., sp. nov., an acidophilic and obligately heterotrophic, member of the Actinobacteria that catalyses dissimilatory oxido- reduction of iron isolated from metal-rich acidic water in Chile.</title>
        <authorList>
            <person name="Gonzalez D."/>
            <person name="Huber K."/>
            <person name="Hedrich S."/>
            <person name="Rojas-Villalobos C."/>
            <person name="Quatrini R."/>
            <person name="Dinamarca M.A."/>
            <person name="Schwarz A."/>
            <person name="Canales C."/>
            <person name="Nancucheo I."/>
        </authorList>
    </citation>
    <scope>NUCLEOTIDE SEQUENCE [LARGE SCALE GENOMIC DNA]</scope>
    <source>
        <strain evidence="1 2">USS-CCA1</strain>
    </source>
</reference>
<name>A0ABW9QWA3_9ACTN</name>
<comment type="caution">
    <text evidence="1">The sequence shown here is derived from an EMBL/GenBank/DDBJ whole genome shotgun (WGS) entry which is preliminary data.</text>
</comment>
<protein>
    <submittedName>
        <fullName evidence="1">Helix-turn-helix domain-containing protein</fullName>
    </submittedName>
</protein>
<dbReference type="InterPro" id="IPR009061">
    <property type="entry name" value="DNA-bd_dom_put_sf"/>
</dbReference>
<dbReference type="EMBL" id="WJHE01000793">
    <property type="protein sequence ID" value="MST33967.1"/>
    <property type="molecule type" value="Genomic_DNA"/>
</dbReference>
<accession>A0ABW9QWA3</accession>
<dbReference type="Proteomes" id="UP000437736">
    <property type="component" value="Unassembled WGS sequence"/>
</dbReference>
<evidence type="ECO:0000313" key="2">
    <source>
        <dbReference type="Proteomes" id="UP000437736"/>
    </source>
</evidence>
<organism evidence="1 2">
    <name type="scientific">Acidiferrimicrobium australe</name>
    <dbReference type="NCBI Taxonomy" id="2664430"/>
    <lineage>
        <taxon>Bacteria</taxon>
        <taxon>Bacillati</taxon>
        <taxon>Actinomycetota</taxon>
        <taxon>Acidimicrobiia</taxon>
        <taxon>Acidimicrobiales</taxon>
        <taxon>Acidimicrobiaceae</taxon>
        <taxon>Acidiferrimicrobium</taxon>
    </lineage>
</organism>
<evidence type="ECO:0000313" key="1">
    <source>
        <dbReference type="EMBL" id="MST33967.1"/>
    </source>
</evidence>
<keyword evidence="2" id="KW-1185">Reference proteome</keyword>
<gene>
    <name evidence="1" type="ORF">GHK86_14720</name>
</gene>
<proteinExistence type="predicted"/>